<dbReference type="EMBL" id="CAJOBB010002434">
    <property type="protein sequence ID" value="CAF3968482.1"/>
    <property type="molecule type" value="Genomic_DNA"/>
</dbReference>
<protein>
    <submittedName>
        <fullName evidence="1">Uncharacterized protein</fullName>
    </submittedName>
</protein>
<dbReference type="AlphaFoldDB" id="A0A819LWY3"/>
<reference evidence="1" key="1">
    <citation type="submission" date="2021-02" db="EMBL/GenBank/DDBJ databases">
        <authorList>
            <person name="Nowell W R."/>
        </authorList>
    </citation>
    <scope>NUCLEOTIDE SEQUENCE</scope>
</reference>
<evidence type="ECO:0000313" key="1">
    <source>
        <dbReference type="EMBL" id="CAF3968482.1"/>
    </source>
</evidence>
<sequence length="167" mass="19225">MPYPPTAKMLPFGNIRPERRYSYIWFIFLVEDIHICERDFNSKICICLIDIFSKRYSYVGIGFSCKDIRMSGFNFRSMIFIHLDFLFDQRHSSTWISRLLIDIHPLAVSPTNFNFDKYMKPSLSPRRKSIVPSSATALSSIAVITSSSCNILLRIHAGSTDVTKIPC</sequence>
<organism evidence="1 2">
    <name type="scientific">Adineta steineri</name>
    <dbReference type="NCBI Taxonomy" id="433720"/>
    <lineage>
        <taxon>Eukaryota</taxon>
        <taxon>Metazoa</taxon>
        <taxon>Spiralia</taxon>
        <taxon>Gnathifera</taxon>
        <taxon>Rotifera</taxon>
        <taxon>Eurotatoria</taxon>
        <taxon>Bdelloidea</taxon>
        <taxon>Adinetida</taxon>
        <taxon>Adinetidae</taxon>
        <taxon>Adineta</taxon>
    </lineage>
</organism>
<gene>
    <name evidence="1" type="ORF">KXQ929_LOCUS26628</name>
</gene>
<evidence type="ECO:0000313" key="2">
    <source>
        <dbReference type="Proteomes" id="UP000663868"/>
    </source>
</evidence>
<comment type="caution">
    <text evidence="1">The sequence shown here is derived from an EMBL/GenBank/DDBJ whole genome shotgun (WGS) entry which is preliminary data.</text>
</comment>
<name>A0A819LWY3_9BILA</name>
<proteinExistence type="predicted"/>
<dbReference type="Proteomes" id="UP000663868">
    <property type="component" value="Unassembled WGS sequence"/>
</dbReference>
<accession>A0A819LWY3</accession>